<dbReference type="Proteomes" id="UP000660554">
    <property type="component" value="Unassembled WGS sequence"/>
</dbReference>
<name>A0ABQ3NZW4_STRVG</name>
<sequence length="94" mass="10164">MEAAQPLGGWHAQHRDGLSDGEGTGQGPQEQTRRAEPAVTAYDPGMSVRCAVLCRVSHASPASRRVDRNPDFAWLPRSITRTTISPEGSLGWLP</sequence>
<keyword evidence="3" id="KW-1185">Reference proteome</keyword>
<evidence type="ECO:0000256" key="1">
    <source>
        <dbReference type="SAM" id="MobiDB-lite"/>
    </source>
</evidence>
<proteinExistence type="predicted"/>
<feature type="region of interest" description="Disordered" evidence="1">
    <location>
        <begin position="1"/>
        <end position="40"/>
    </location>
</feature>
<accession>A0ABQ3NZW4</accession>
<gene>
    <name evidence="2" type="ORF">Scinn_77780</name>
</gene>
<dbReference type="EMBL" id="BNDV01000018">
    <property type="protein sequence ID" value="GHI18315.1"/>
    <property type="molecule type" value="Genomic_DNA"/>
</dbReference>
<reference evidence="3" key="1">
    <citation type="submission" date="2020-09" db="EMBL/GenBank/DDBJ databases">
        <title>Whole genome shotgun sequence of Streptomyces cinnamonensis NBRC 15873.</title>
        <authorList>
            <person name="Komaki H."/>
            <person name="Tamura T."/>
        </authorList>
    </citation>
    <scope>NUCLEOTIDE SEQUENCE [LARGE SCALE GENOMIC DNA]</scope>
    <source>
        <strain evidence="3">NBRC 15873</strain>
    </source>
</reference>
<protein>
    <submittedName>
        <fullName evidence="2">Uncharacterized protein</fullName>
    </submittedName>
</protein>
<evidence type="ECO:0000313" key="2">
    <source>
        <dbReference type="EMBL" id="GHI18315.1"/>
    </source>
</evidence>
<organism evidence="2 3">
    <name type="scientific">Streptomyces virginiae</name>
    <name type="common">Streptomyces cinnamonensis</name>
    <dbReference type="NCBI Taxonomy" id="1961"/>
    <lineage>
        <taxon>Bacteria</taxon>
        <taxon>Bacillati</taxon>
        <taxon>Actinomycetota</taxon>
        <taxon>Actinomycetes</taxon>
        <taxon>Kitasatosporales</taxon>
        <taxon>Streptomycetaceae</taxon>
        <taxon>Streptomyces</taxon>
    </lineage>
</organism>
<comment type="caution">
    <text evidence="2">The sequence shown here is derived from an EMBL/GenBank/DDBJ whole genome shotgun (WGS) entry which is preliminary data.</text>
</comment>
<evidence type="ECO:0000313" key="3">
    <source>
        <dbReference type="Proteomes" id="UP000660554"/>
    </source>
</evidence>